<organism evidence="1 2">
    <name type="scientific">Paenibacillus aceti</name>
    <dbReference type="NCBI Taxonomy" id="1820010"/>
    <lineage>
        <taxon>Bacteria</taxon>
        <taxon>Bacillati</taxon>
        <taxon>Bacillota</taxon>
        <taxon>Bacilli</taxon>
        <taxon>Bacillales</taxon>
        <taxon>Paenibacillaceae</taxon>
        <taxon>Paenibacillus</taxon>
    </lineage>
</organism>
<accession>A0ABQ1W349</accession>
<proteinExistence type="predicted"/>
<keyword evidence="2" id="KW-1185">Reference proteome</keyword>
<dbReference type="Proteomes" id="UP000608420">
    <property type="component" value="Unassembled WGS sequence"/>
</dbReference>
<gene>
    <name evidence="1" type="ORF">GCM10010913_33630</name>
</gene>
<protein>
    <submittedName>
        <fullName evidence="1">Uncharacterized protein</fullName>
    </submittedName>
</protein>
<comment type="caution">
    <text evidence="1">The sequence shown here is derived from an EMBL/GenBank/DDBJ whole genome shotgun (WGS) entry which is preliminary data.</text>
</comment>
<sequence>MRNIENIRGHWAISFINSTFSFDQISQLVLLNPTNITMKGQTVSEALRLKSEKNIWTYKENIENFNNLSESLNS</sequence>
<name>A0ABQ1W349_9BACL</name>
<dbReference type="EMBL" id="BMIW01000027">
    <property type="protein sequence ID" value="GGG09100.1"/>
    <property type="molecule type" value="Genomic_DNA"/>
</dbReference>
<reference evidence="2" key="1">
    <citation type="journal article" date="2019" name="Int. J. Syst. Evol. Microbiol.">
        <title>The Global Catalogue of Microorganisms (GCM) 10K type strain sequencing project: providing services to taxonomists for standard genome sequencing and annotation.</title>
        <authorList>
            <consortium name="The Broad Institute Genomics Platform"/>
            <consortium name="The Broad Institute Genome Sequencing Center for Infectious Disease"/>
            <person name="Wu L."/>
            <person name="Ma J."/>
        </authorList>
    </citation>
    <scope>NUCLEOTIDE SEQUENCE [LARGE SCALE GENOMIC DNA]</scope>
    <source>
        <strain evidence="2">CGMCC 1.15420</strain>
    </source>
</reference>
<evidence type="ECO:0000313" key="2">
    <source>
        <dbReference type="Proteomes" id="UP000608420"/>
    </source>
</evidence>
<dbReference type="RefSeq" id="WP_229717120.1">
    <property type="nucleotide sequence ID" value="NZ_BMIW01000027.1"/>
</dbReference>
<evidence type="ECO:0000313" key="1">
    <source>
        <dbReference type="EMBL" id="GGG09100.1"/>
    </source>
</evidence>